<dbReference type="AlphaFoldDB" id="A0A134CLM1"/>
<dbReference type="GO" id="GO:0008855">
    <property type="term" value="F:exodeoxyribonuclease VII activity"/>
    <property type="evidence" value="ECO:0007669"/>
    <property type="project" value="UniProtKB-UniRule"/>
</dbReference>
<dbReference type="Proteomes" id="UP000070160">
    <property type="component" value="Unassembled WGS sequence"/>
</dbReference>
<keyword evidence="8" id="KW-1185">Reference proteome</keyword>
<evidence type="ECO:0000313" key="8">
    <source>
        <dbReference type="Proteomes" id="UP000070160"/>
    </source>
</evidence>
<reference evidence="8" key="1">
    <citation type="submission" date="2016-01" db="EMBL/GenBank/DDBJ databases">
        <authorList>
            <person name="Mitreva M."/>
            <person name="Pepin K.H."/>
            <person name="Mihindukulasuriya K.A."/>
            <person name="Fulton R."/>
            <person name="Fronick C."/>
            <person name="O'Laughlin M."/>
            <person name="Miner T."/>
            <person name="Herter B."/>
            <person name="Rosa B.A."/>
            <person name="Cordes M."/>
            <person name="Tomlinson C."/>
            <person name="Wollam A."/>
            <person name="Palsikar V.B."/>
            <person name="Mardis E.R."/>
            <person name="Wilson R.K."/>
        </authorList>
    </citation>
    <scope>NUCLEOTIDE SEQUENCE [LARGE SCALE GENOMIC DNA]</scope>
    <source>
        <strain evidence="8">KA00182</strain>
    </source>
</reference>
<evidence type="ECO:0000256" key="5">
    <source>
        <dbReference type="ARBA" id="ARBA00022839"/>
    </source>
</evidence>
<evidence type="ECO:0000256" key="3">
    <source>
        <dbReference type="ARBA" id="ARBA00022722"/>
    </source>
</evidence>
<dbReference type="NCBIfam" id="TIGR01280">
    <property type="entry name" value="xseB"/>
    <property type="match status" value="1"/>
</dbReference>
<keyword evidence="5 6" id="KW-0269">Exonuclease</keyword>
<evidence type="ECO:0000313" key="7">
    <source>
        <dbReference type="EMBL" id="KXB93112.1"/>
    </source>
</evidence>
<keyword evidence="2 6" id="KW-0963">Cytoplasm</keyword>
<evidence type="ECO:0000256" key="6">
    <source>
        <dbReference type="HAMAP-Rule" id="MF_00337"/>
    </source>
</evidence>
<name>A0A134CLM1_9FIRM</name>
<dbReference type="RefSeq" id="WP_007392903.1">
    <property type="nucleotide sequence ID" value="NZ_KQ960925.1"/>
</dbReference>
<evidence type="ECO:0000256" key="4">
    <source>
        <dbReference type="ARBA" id="ARBA00022801"/>
    </source>
</evidence>
<dbReference type="GO" id="GO:0006308">
    <property type="term" value="P:DNA catabolic process"/>
    <property type="evidence" value="ECO:0007669"/>
    <property type="project" value="UniProtKB-UniRule"/>
</dbReference>
<dbReference type="Gene3D" id="1.10.287.1040">
    <property type="entry name" value="Exonuclease VII, small subunit"/>
    <property type="match status" value="1"/>
</dbReference>
<accession>A0A134CLM1</accession>
<keyword evidence="4 6" id="KW-0378">Hydrolase</keyword>
<protein>
    <recommendedName>
        <fullName evidence="6">Exodeoxyribonuclease 7 small subunit</fullName>
        <ecNumber evidence="6">3.1.11.6</ecNumber>
    </recommendedName>
    <alternativeName>
        <fullName evidence="6">Exodeoxyribonuclease VII small subunit</fullName>
        <shortName evidence="6">Exonuclease VII small subunit</shortName>
    </alternativeName>
</protein>
<dbReference type="PANTHER" id="PTHR34137:SF1">
    <property type="entry name" value="EXODEOXYRIBONUCLEASE 7 SMALL SUBUNIT"/>
    <property type="match status" value="1"/>
</dbReference>
<keyword evidence="3 6" id="KW-0540">Nuclease</keyword>
<comment type="similarity">
    <text evidence="1 6">Belongs to the XseB family.</text>
</comment>
<dbReference type="GO" id="GO:0009318">
    <property type="term" value="C:exodeoxyribonuclease VII complex"/>
    <property type="evidence" value="ECO:0007669"/>
    <property type="project" value="UniProtKB-UniRule"/>
</dbReference>
<dbReference type="InterPro" id="IPR003761">
    <property type="entry name" value="Exonuc_VII_S"/>
</dbReference>
<dbReference type="PANTHER" id="PTHR34137">
    <property type="entry name" value="EXODEOXYRIBONUCLEASE 7 SMALL SUBUNIT"/>
    <property type="match status" value="1"/>
</dbReference>
<comment type="catalytic activity">
    <reaction evidence="6">
        <text>Exonucleolytic cleavage in either 5'- to 3'- or 3'- to 5'-direction to yield nucleoside 5'-phosphates.</text>
        <dbReference type="EC" id="3.1.11.6"/>
    </reaction>
</comment>
<dbReference type="EC" id="3.1.11.6" evidence="6"/>
<sequence>MIRGSKQLTDFEANYEALESLVKTLESKDLTLMESLEVYEKAMKMGAACSQALEHARQRVQALAEVQGISAQESSDDDM</sequence>
<evidence type="ECO:0000256" key="1">
    <source>
        <dbReference type="ARBA" id="ARBA00009998"/>
    </source>
</evidence>
<dbReference type="EMBL" id="LSDT01000002">
    <property type="protein sequence ID" value="KXB93112.1"/>
    <property type="molecule type" value="Genomic_DNA"/>
</dbReference>
<dbReference type="InterPro" id="IPR037004">
    <property type="entry name" value="Exonuc_VII_ssu_sf"/>
</dbReference>
<dbReference type="HAMAP" id="MF_00337">
    <property type="entry name" value="Exonuc_7_S"/>
    <property type="match status" value="1"/>
</dbReference>
<comment type="subunit">
    <text evidence="6">Heterooligomer composed of large and small subunits.</text>
</comment>
<dbReference type="STRING" id="1588748.HMPREF3182_00028"/>
<dbReference type="PATRIC" id="fig|1588748.3.peg.28"/>
<comment type="subcellular location">
    <subcellularLocation>
        <location evidence="6">Cytoplasm</location>
    </subcellularLocation>
</comment>
<dbReference type="SUPFAM" id="SSF116842">
    <property type="entry name" value="XseB-like"/>
    <property type="match status" value="1"/>
</dbReference>
<comment type="function">
    <text evidence="6">Bidirectionally degrades single-stranded DNA into large acid-insoluble oligonucleotides, which are then degraded further into small acid-soluble oligonucleotides.</text>
</comment>
<dbReference type="Pfam" id="PF02609">
    <property type="entry name" value="Exonuc_VII_S"/>
    <property type="match status" value="1"/>
</dbReference>
<comment type="caution">
    <text evidence="7">The sequence shown here is derived from an EMBL/GenBank/DDBJ whole genome shotgun (WGS) entry which is preliminary data.</text>
</comment>
<dbReference type="GO" id="GO:0005829">
    <property type="term" value="C:cytosol"/>
    <property type="evidence" value="ECO:0007669"/>
    <property type="project" value="TreeGrafter"/>
</dbReference>
<evidence type="ECO:0000256" key="2">
    <source>
        <dbReference type="ARBA" id="ARBA00022490"/>
    </source>
</evidence>
<proteinExistence type="inferred from homology"/>
<gene>
    <name evidence="6" type="primary">xseB</name>
    <name evidence="7" type="ORF">HMPREF3182_00028</name>
</gene>
<organism evidence="7 8">
    <name type="scientific">Megasphaera hutchinsoni</name>
    <dbReference type="NCBI Taxonomy" id="1588748"/>
    <lineage>
        <taxon>Bacteria</taxon>
        <taxon>Bacillati</taxon>
        <taxon>Bacillota</taxon>
        <taxon>Negativicutes</taxon>
        <taxon>Veillonellales</taxon>
        <taxon>Veillonellaceae</taxon>
        <taxon>Megasphaera</taxon>
    </lineage>
</organism>